<reference evidence="2 3" key="1">
    <citation type="submission" date="2015-01" db="EMBL/GenBank/DDBJ databases">
        <title>Evolution of Trichinella species and genotypes.</title>
        <authorList>
            <person name="Korhonen P.K."/>
            <person name="Edoardo P."/>
            <person name="Giuseppe L.R."/>
            <person name="Gasser R.B."/>
        </authorList>
    </citation>
    <scope>NUCLEOTIDE SEQUENCE [LARGE SCALE GENOMIC DNA]</scope>
    <source>
        <strain evidence="2">ISS120</strain>
    </source>
</reference>
<keyword evidence="3" id="KW-1185">Reference proteome</keyword>
<dbReference type="Proteomes" id="UP000054653">
    <property type="component" value="Unassembled WGS sequence"/>
</dbReference>
<protein>
    <submittedName>
        <fullName evidence="2">Uncharacterized protein</fullName>
    </submittedName>
</protein>
<comment type="caution">
    <text evidence="2">The sequence shown here is derived from an EMBL/GenBank/DDBJ whole genome shotgun (WGS) entry which is preliminary data.</text>
</comment>
<dbReference type="AlphaFoldDB" id="A0A0V1CRW5"/>
<sequence length="151" mass="17230">MCSGFGYVFGGSDYRIRQEASSQLKFWTAGMGTSMQRSLKPNELQKPALYLPKEHGKSSHSPLSKEKEFRSPGWGPLLSPHWTTLKLAPQRYLVKQEKQQRATNDVQITNLSEYTTQCKYSSGRLLAEFCMIQAQYNRIANVDRNNRYSGA</sequence>
<gene>
    <name evidence="2" type="ORF">T03_6514</name>
</gene>
<name>A0A0V1CRW5_TRIBR</name>
<proteinExistence type="predicted"/>
<dbReference type="EMBL" id="JYDI01000112">
    <property type="protein sequence ID" value="KRY52069.1"/>
    <property type="molecule type" value="Genomic_DNA"/>
</dbReference>
<accession>A0A0V1CRW5</accession>
<feature type="compositionally biased region" description="Basic and acidic residues" evidence="1">
    <location>
        <begin position="52"/>
        <end position="70"/>
    </location>
</feature>
<evidence type="ECO:0000313" key="3">
    <source>
        <dbReference type="Proteomes" id="UP000054653"/>
    </source>
</evidence>
<evidence type="ECO:0000313" key="2">
    <source>
        <dbReference type="EMBL" id="KRY52069.1"/>
    </source>
</evidence>
<feature type="region of interest" description="Disordered" evidence="1">
    <location>
        <begin position="50"/>
        <end position="72"/>
    </location>
</feature>
<evidence type="ECO:0000256" key="1">
    <source>
        <dbReference type="SAM" id="MobiDB-lite"/>
    </source>
</evidence>
<organism evidence="2 3">
    <name type="scientific">Trichinella britovi</name>
    <name type="common">Parasitic roundworm</name>
    <dbReference type="NCBI Taxonomy" id="45882"/>
    <lineage>
        <taxon>Eukaryota</taxon>
        <taxon>Metazoa</taxon>
        <taxon>Ecdysozoa</taxon>
        <taxon>Nematoda</taxon>
        <taxon>Enoplea</taxon>
        <taxon>Dorylaimia</taxon>
        <taxon>Trichinellida</taxon>
        <taxon>Trichinellidae</taxon>
        <taxon>Trichinella</taxon>
    </lineage>
</organism>